<keyword evidence="2" id="KW-1185">Reference proteome</keyword>
<reference evidence="1 2" key="1">
    <citation type="submission" date="2016-12" db="EMBL/GenBank/DDBJ databases">
        <title>Trade-off between light-utilization and light-protection in marine flavobacteria.</title>
        <authorList>
            <person name="Kumagai Y."/>
            <person name="Yoshizawa S."/>
            <person name="Kogure K."/>
            <person name="Iwasaki W."/>
        </authorList>
    </citation>
    <scope>NUCLEOTIDE SEQUENCE [LARGE SCALE GENOMIC DNA]</scope>
    <source>
        <strain evidence="1 2">NBRC 108759</strain>
    </source>
</reference>
<dbReference type="AlphaFoldDB" id="A0A2S7WLQ7"/>
<organism evidence="1 2">
    <name type="scientific">Polaribacter porphyrae</name>
    <dbReference type="NCBI Taxonomy" id="1137780"/>
    <lineage>
        <taxon>Bacteria</taxon>
        <taxon>Pseudomonadati</taxon>
        <taxon>Bacteroidota</taxon>
        <taxon>Flavobacteriia</taxon>
        <taxon>Flavobacteriales</taxon>
        <taxon>Flavobacteriaceae</taxon>
    </lineage>
</organism>
<evidence type="ECO:0000313" key="2">
    <source>
        <dbReference type="Proteomes" id="UP000238882"/>
    </source>
</evidence>
<dbReference type="RefSeq" id="WP_105014980.1">
    <property type="nucleotide sequence ID" value="NZ_MSCN01000001.1"/>
</dbReference>
<dbReference type="Proteomes" id="UP000238882">
    <property type="component" value="Unassembled WGS sequence"/>
</dbReference>
<name>A0A2S7WLQ7_9FLAO</name>
<evidence type="ECO:0000313" key="1">
    <source>
        <dbReference type="EMBL" id="PQJ78396.1"/>
    </source>
</evidence>
<sequence>MKKIIFVISLILVLTTYLSCKKKETKIDFKNFEISLSKNEEPPLIFELKCEDETQYFVENQPKKWDRLAKNSETTISVYEWKLFPHNNILFEYPRTYSFEAELSITEDIWTLSGNNFVIMVIRPIIEMDVHSYVNDLIVQFGSENCITKDITKKLNNIELKGIKLSVVIAGIDMELDILQVIDSKGKKSLIVFQDSLTDTKEKSIESKNTLERINQTFKIN</sequence>
<dbReference type="EMBL" id="MSCN01000001">
    <property type="protein sequence ID" value="PQJ78396.1"/>
    <property type="molecule type" value="Genomic_DNA"/>
</dbReference>
<protein>
    <submittedName>
        <fullName evidence="1">Uncharacterized protein</fullName>
    </submittedName>
</protein>
<comment type="caution">
    <text evidence="1">The sequence shown here is derived from an EMBL/GenBank/DDBJ whole genome shotgun (WGS) entry which is preliminary data.</text>
</comment>
<gene>
    <name evidence="1" type="ORF">BTO18_03950</name>
</gene>
<proteinExistence type="predicted"/>
<dbReference type="OrthoDB" id="1436160at2"/>
<accession>A0A2S7WLQ7</accession>